<feature type="transmembrane region" description="Helical" evidence="11">
    <location>
        <begin position="234"/>
        <end position="257"/>
    </location>
</feature>
<gene>
    <name evidence="14" type="primary">CLCN7</name>
    <name evidence="14" type="synonym">clcn7</name>
</gene>
<keyword evidence="15" id="KW-1185">Reference proteome</keyword>
<evidence type="ECO:0000256" key="7">
    <source>
        <dbReference type="ARBA" id="ARBA00023122"/>
    </source>
</evidence>
<keyword evidence="8 11" id="KW-0472">Membrane</keyword>
<accession>A0A4W6C8R1</accession>
<dbReference type="Proteomes" id="UP000314980">
    <property type="component" value="Unassembled WGS sequence"/>
</dbReference>
<dbReference type="PANTHER" id="PTHR11689">
    <property type="entry name" value="CHLORIDE CHANNEL PROTEIN CLC FAMILY MEMBER"/>
    <property type="match status" value="1"/>
</dbReference>
<evidence type="ECO:0000256" key="9">
    <source>
        <dbReference type="ARBA" id="ARBA00023214"/>
    </source>
</evidence>
<evidence type="ECO:0000256" key="1">
    <source>
        <dbReference type="ARBA" id="ARBA00004141"/>
    </source>
</evidence>
<evidence type="ECO:0000313" key="15">
    <source>
        <dbReference type="Proteomes" id="UP000314980"/>
    </source>
</evidence>
<evidence type="ECO:0000256" key="3">
    <source>
        <dbReference type="ARBA" id="ARBA00022692"/>
    </source>
</evidence>
<feature type="transmembrane region" description="Helical" evidence="11">
    <location>
        <begin position="321"/>
        <end position="345"/>
    </location>
</feature>
<dbReference type="GO" id="GO:0062158">
    <property type="term" value="F:chloride:proton antiporter activity"/>
    <property type="evidence" value="ECO:0007669"/>
    <property type="project" value="InterPro"/>
</dbReference>
<dbReference type="InterPro" id="IPR002249">
    <property type="entry name" value="CIC-7"/>
</dbReference>
<protein>
    <recommendedName>
        <fullName evidence="11">Chloride channel protein</fullName>
    </recommendedName>
</protein>
<feature type="region of interest" description="Disordered" evidence="12">
    <location>
        <begin position="1"/>
        <end position="33"/>
    </location>
</feature>
<evidence type="ECO:0000256" key="4">
    <source>
        <dbReference type="ARBA" id="ARBA00022737"/>
    </source>
</evidence>
<keyword evidence="4" id="KW-0677">Repeat</keyword>
<evidence type="ECO:0000313" key="14">
    <source>
        <dbReference type="Ensembl" id="ENSLCAP00010008039.1"/>
    </source>
</evidence>
<feature type="transmembrane region" description="Helical" evidence="11">
    <location>
        <begin position="357"/>
        <end position="380"/>
    </location>
</feature>
<dbReference type="PANTHER" id="PTHR11689:SF136">
    <property type="entry name" value="H(+)_CL(-) EXCHANGE TRANSPORTER 7"/>
    <property type="match status" value="1"/>
</dbReference>
<dbReference type="Gene3D" id="3.10.580.10">
    <property type="entry name" value="CBS-domain"/>
    <property type="match status" value="1"/>
</dbReference>
<evidence type="ECO:0000256" key="11">
    <source>
        <dbReference type="RuleBase" id="RU361221"/>
    </source>
</evidence>
<proteinExistence type="inferred from homology"/>
<feature type="transmembrane region" description="Helical" evidence="11">
    <location>
        <begin position="269"/>
        <end position="291"/>
    </location>
</feature>
<dbReference type="CDD" id="cd04591">
    <property type="entry name" value="CBS_pair_voltage-gated_CLC_euk_bac"/>
    <property type="match status" value="1"/>
</dbReference>
<organism evidence="14 15">
    <name type="scientific">Lates calcarifer</name>
    <name type="common">Barramundi</name>
    <name type="synonym">Holocentrus calcarifer</name>
    <dbReference type="NCBI Taxonomy" id="8187"/>
    <lineage>
        <taxon>Eukaryota</taxon>
        <taxon>Metazoa</taxon>
        <taxon>Chordata</taxon>
        <taxon>Craniata</taxon>
        <taxon>Vertebrata</taxon>
        <taxon>Euteleostomi</taxon>
        <taxon>Actinopterygii</taxon>
        <taxon>Neopterygii</taxon>
        <taxon>Teleostei</taxon>
        <taxon>Neoteleostei</taxon>
        <taxon>Acanthomorphata</taxon>
        <taxon>Carangaria</taxon>
        <taxon>Carangaria incertae sedis</taxon>
        <taxon>Centropomidae</taxon>
        <taxon>Lates</taxon>
    </lineage>
</organism>
<feature type="compositionally biased region" description="Polar residues" evidence="12">
    <location>
        <begin position="1"/>
        <end position="12"/>
    </location>
</feature>
<evidence type="ECO:0000256" key="6">
    <source>
        <dbReference type="ARBA" id="ARBA00023065"/>
    </source>
</evidence>
<dbReference type="FunFam" id="1.10.3080.10:FF:000057">
    <property type="entry name" value="Chloride channel protein"/>
    <property type="match status" value="1"/>
</dbReference>
<evidence type="ECO:0000256" key="12">
    <source>
        <dbReference type="SAM" id="MobiDB-lite"/>
    </source>
</evidence>
<dbReference type="Ensembl" id="ENSLCAT00010008231.1">
    <property type="protein sequence ID" value="ENSLCAP00010008039.1"/>
    <property type="gene ID" value="ENSLCAG00010003692.1"/>
</dbReference>
<dbReference type="SUPFAM" id="SSF81340">
    <property type="entry name" value="Clc chloride channel"/>
    <property type="match status" value="1"/>
</dbReference>
<dbReference type="Gene3D" id="1.10.3080.10">
    <property type="entry name" value="Clc chloride channel"/>
    <property type="match status" value="2"/>
</dbReference>
<keyword evidence="2 11" id="KW-0813">Transport</keyword>
<keyword evidence="9 11" id="KW-0868">Chloride</keyword>
<dbReference type="InterPro" id="IPR001807">
    <property type="entry name" value="ClC"/>
</dbReference>
<dbReference type="SMART" id="SM00116">
    <property type="entry name" value="CBS"/>
    <property type="match status" value="2"/>
</dbReference>
<dbReference type="GeneTree" id="ENSGT00940000158458"/>
<reference evidence="15" key="1">
    <citation type="submission" date="2015-09" db="EMBL/GenBank/DDBJ databases">
        <authorList>
            <person name="Sai Rama Sridatta P."/>
        </authorList>
    </citation>
    <scope>NUCLEOTIDE SEQUENCE [LARGE SCALE GENOMIC DNA]</scope>
</reference>
<evidence type="ECO:0000259" key="13">
    <source>
        <dbReference type="PROSITE" id="PS51371"/>
    </source>
</evidence>
<keyword evidence="5 11" id="KW-1133">Transmembrane helix</keyword>
<comment type="caution">
    <text evidence="11">Lacks conserved residue(s) required for the propagation of feature annotation.</text>
</comment>
<evidence type="ECO:0000256" key="10">
    <source>
        <dbReference type="PROSITE-ProRule" id="PRU00703"/>
    </source>
</evidence>
<dbReference type="InterPro" id="IPR046342">
    <property type="entry name" value="CBS_dom_sf"/>
</dbReference>
<keyword evidence="6 11" id="KW-0406">Ion transport</keyword>
<dbReference type="PRINTS" id="PR00762">
    <property type="entry name" value="CLCHANNEL"/>
</dbReference>
<dbReference type="GO" id="GO:0005765">
    <property type="term" value="C:lysosomal membrane"/>
    <property type="evidence" value="ECO:0007669"/>
    <property type="project" value="TreeGrafter"/>
</dbReference>
<sequence>MANITKKVSWSSRADESGAAGEGTPLLNGSEQPRHSRQVQLAWWLTVRLTAVTPEEARRCCVILDYDNIENQLFLEEERKMSYMGFRCLEISRWVVCGLIGFLTGLIACFIDIVVEQLAGIKYQVVKENIEKFTEVGGLSISLLLWAVLNSAIVMLGAIIVAFFEPIAAGSGIPQIKCYLNGIKIPRVVRLKEGPMIHSGAVVAAGVSQGRSTSLKRDFKIFEYFRRDTEKRDFVSAGAAAGVSAAFGAPVGGVLFSLEEGASFWNQMLTWRIFFASMISTFTLNFFLSIYHNKPGELSNPGLINFGRFQGDSVAYNLYEIPLFIAMGAIGGLLGALFNVLNYWLTIFRIRYVHRPCLQVMEAMLVAAVTATVSFTMIYFSNDCQPLGPEHTEEYPLQLFCADGEYNSMATAFFNTPERSIIHDVLCGILLATITPDGSIWADPGKYALIGAAAQLGGIVRMTLSLTVIMVEATGNVTYGLPIMLVLMTAKIVGDYFVEGLYDIHIKLQSVPFLHWEAPATSHWLTAREVMSSPVTCLNRIEKVGTIVDTLSNTSTNHNGFPVVVKPPKLCGLILRSQLIVLLKHKVFVELARSRLTQRKLQLKDFRDAYPRFPPIQSIHVSQDERECMMDLTEFMNATPYTVPQETSLPRVFKLFRALGLRHLVVVDDENRVVGLVTRKDLARYHLGKHGLEELQLAQT</sequence>
<dbReference type="AlphaFoldDB" id="A0A4W6C8R1"/>
<keyword evidence="3 11" id="KW-0812">Transmembrane</keyword>
<evidence type="ECO:0000256" key="8">
    <source>
        <dbReference type="ARBA" id="ARBA00023136"/>
    </source>
</evidence>
<dbReference type="SUPFAM" id="SSF54631">
    <property type="entry name" value="CBS-domain pair"/>
    <property type="match status" value="1"/>
</dbReference>
<feature type="transmembrane region" description="Helical" evidence="11">
    <location>
        <begin position="136"/>
        <end position="164"/>
    </location>
</feature>
<comment type="similarity">
    <text evidence="11">Belongs to the chloride channel (TC 2.A.49) family.</text>
</comment>
<dbReference type="PRINTS" id="PR01118">
    <property type="entry name" value="CLCHANNEL7"/>
</dbReference>
<keyword evidence="7 10" id="KW-0129">CBS domain</keyword>
<comment type="subcellular location">
    <subcellularLocation>
        <location evidence="1 11">Membrane</location>
        <topology evidence="1 11">Multi-pass membrane protein</topology>
    </subcellularLocation>
</comment>
<dbReference type="PROSITE" id="PS51371">
    <property type="entry name" value="CBS"/>
    <property type="match status" value="1"/>
</dbReference>
<dbReference type="InterPro" id="IPR000644">
    <property type="entry name" value="CBS_dom"/>
</dbReference>
<evidence type="ECO:0000256" key="2">
    <source>
        <dbReference type="ARBA" id="ARBA00022448"/>
    </source>
</evidence>
<name>A0A4W6C8R1_LATCA</name>
<reference evidence="14" key="2">
    <citation type="submission" date="2025-08" db="UniProtKB">
        <authorList>
            <consortium name="Ensembl"/>
        </authorList>
    </citation>
    <scope>IDENTIFICATION</scope>
</reference>
<feature type="domain" description="CBS" evidence="13">
    <location>
        <begin position="636"/>
        <end position="694"/>
    </location>
</feature>
<dbReference type="FunFam" id="3.10.580.10:FF:000029">
    <property type="entry name" value="Chloride channel protein"/>
    <property type="match status" value="1"/>
</dbReference>
<dbReference type="Pfam" id="PF00571">
    <property type="entry name" value="CBS"/>
    <property type="match status" value="1"/>
</dbReference>
<feature type="transmembrane region" description="Helical" evidence="11">
    <location>
        <begin position="91"/>
        <end position="115"/>
    </location>
</feature>
<dbReference type="InterPro" id="IPR051280">
    <property type="entry name" value="Cl-channel/antiporter"/>
</dbReference>
<dbReference type="Pfam" id="PF00654">
    <property type="entry name" value="Voltage_CLC"/>
    <property type="match status" value="2"/>
</dbReference>
<dbReference type="GO" id="GO:0005254">
    <property type="term" value="F:chloride channel activity"/>
    <property type="evidence" value="ECO:0007669"/>
    <property type="project" value="UniProtKB-UniRule"/>
</dbReference>
<evidence type="ECO:0000256" key="5">
    <source>
        <dbReference type="ARBA" id="ARBA00022989"/>
    </source>
</evidence>
<reference evidence="14" key="3">
    <citation type="submission" date="2025-09" db="UniProtKB">
        <authorList>
            <consortium name="Ensembl"/>
        </authorList>
    </citation>
    <scope>IDENTIFICATION</scope>
</reference>
<dbReference type="InterPro" id="IPR014743">
    <property type="entry name" value="Cl-channel_core"/>
</dbReference>